<accession>A6NUJ3</accession>
<reference evidence="1 2" key="1">
    <citation type="submission" date="2007-04" db="EMBL/GenBank/DDBJ databases">
        <authorList>
            <person name="Fulton L."/>
            <person name="Clifton S."/>
            <person name="Fulton B."/>
            <person name="Xu J."/>
            <person name="Minx P."/>
            <person name="Pepin K.H."/>
            <person name="Johnson M."/>
            <person name="Thiruvilangam P."/>
            <person name="Bhonagiri V."/>
            <person name="Nash W.E."/>
            <person name="Mardis E.R."/>
            <person name="Wilson R.K."/>
        </authorList>
    </citation>
    <scope>NUCLEOTIDE SEQUENCE [LARGE SCALE GENOMIC DNA]</scope>
    <source>
        <strain evidence="1 2">ATCC 29799</strain>
    </source>
</reference>
<reference evidence="1 2" key="2">
    <citation type="submission" date="2007-06" db="EMBL/GenBank/DDBJ databases">
        <title>Draft genome sequence of Pseudoflavonifractor capillosus ATCC 29799.</title>
        <authorList>
            <person name="Sudarsanam P."/>
            <person name="Ley R."/>
            <person name="Guruge J."/>
            <person name="Turnbaugh P.J."/>
            <person name="Mahowald M."/>
            <person name="Liep D."/>
            <person name="Gordon J."/>
        </authorList>
    </citation>
    <scope>NUCLEOTIDE SEQUENCE [LARGE SCALE GENOMIC DNA]</scope>
    <source>
        <strain evidence="1 2">ATCC 29799</strain>
    </source>
</reference>
<name>A6NUJ3_9FIRM</name>
<sequence length="38" mass="4443">MVQAIFEEAFFSTKKICEQISILCIFVNDFWHTSAVVF</sequence>
<dbReference type="Proteomes" id="UP000003639">
    <property type="component" value="Unassembled WGS sequence"/>
</dbReference>
<dbReference type="EMBL" id="AAXG02000012">
    <property type="protein sequence ID" value="EDN00044.1"/>
    <property type="molecule type" value="Genomic_DNA"/>
</dbReference>
<proteinExistence type="predicted"/>
<evidence type="ECO:0000313" key="2">
    <source>
        <dbReference type="Proteomes" id="UP000003639"/>
    </source>
</evidence>
<evidence type="ECO:0000313" key="1">
    <source>
        <dbReference type="EMBL" id="EDN00044.1"/>
    </source>
</evidence>
<dbReference type="AlphaFoldDB" id="A6NUJ3"/>
<organism evidence="1 2">
    <name type="scientific">Pseudoflavonifractor capillosus ATCC 29799</name>
    <dbReference type="NCBI Taxonomy" id="411467"/>
    <lineage>
        <taxon>Bacteria</taxon>
        <taxon>Bacillati</taxon>
        <taxon>Bacillota</taxon>
        <taxon>Clostridia</taxon>
        <taxon>Eubacteriales</taxon>
        <taxon>Oscillospiraceae</taxon>
        <taxon>Pseudoflavonifractor</taxon>
    </lineage>
</organism>
<comment type="caution">
    <text evidence="1">The sequence shown here is derived from an EMBL/GenBank/DDBJ whole genome shotgun (WGS) entry which is preliminary data.</text>
</comment>
<keyword evidence="2" id="KW-1185">Reference proteome</keyword>
<gene>
    <name evidence="1" type="ORF">BACCAP_01875</name>
</gene>
<protein>
    <submittedName>
        <fullName evidence="1">Uncharacterized protein</fullName>
    </submittedName>
</protein>